<dbReference type="Proteomes" id="UP001472866">
    <property type="component" value="Chromosome 10"/>
</dbReference>
<gene>
    <name evidence="2" type="ORF">HKI87_10g63300</name>
</gene>
<evidence type="ECO:0000313" key="3">
    <source>
        <dbReference type="Proteomes" id="UP001472866"/>
    </source>
</evidence>
<proteinExistence type="predicted"/>
<protein>
    <submittedName>
        <fullName evidence="2">Plastid-lipid-associated protein 13</fullName>
    </submittedName>
</protein>
<name>A0AAX4PF83_9CHLO</name>
<reference evidence="2 3" key="1">
    <citation type="submission" date="2024-03" db="EMBL/GenBank/DDBJ databases">
        <title>Complete genome sequence of the green alga Chloropicon roscoffensis RCC1871.</title>
        <authorList>
            <person name="Lemieux C."/>
            <person name="Pombert J.-F."/>
            <person name="Otis C."/>
            <person name="Turmel M."/>
        </authorList>
    </citation>
    <scope>NUCLEOTIDE SEQUENCE [LARGE SCALE GENOMIC DNA]</scope>
    <source>
        <strain evidence="2 3">RCC1871</strain>
    </source>
</reference>
<feature type="compositionally biased region" description="Low complexity" evidence="1">
    <location>
        <begin position="28"/>
        <end position="37"/>
    </location>
</feature>
<dbReference type="InterPro" id="IPR039633">
    <property type="entry name" value="PAP"/>
</dbReference>
<organism evidence="2 3">
    <name type="scientific">Chloropicon roscoffensis</name>
    <dbReference type="NCBI Taxonomy" id="1461544"/>
    <lineage>
        <taxon>Eukaryota</taxon>
        <taxon>Viridiplantae</taxon>
        <taxon>Chlorophyta</taxon>
        <taxon>Chloropicophyceae</taxon>
        <taxon>Chloropicales</taxon>
        <taxon>Chloropicaceae</taxon>
        <taxon>Chloropicon</taxon>
    </lineage>
</organism>
<feature type="region of interest" description="Disordered" evidence="1">
    <location>
        <begin position="28"/>
        <end position="47"/>
    </location>
</feature>
<feature type="region of interest" description="Disordered" evidence="1">
    <location>
        <begin position="263"/>
        <end position="316"/>
    </location>
</feature>
<dbReference type="EMBL" id="CP151510">
    <property type="protein sequence ID" value="WZN64773.1"/>
    <property type="molecule type" value="Genomic_DNA"/>
</dbReference>
<evidence type="ECO:0000313" key="2">
    <source>
        <dbReference type="EMBL" id="WZN64773.1"/>
    </source>
</evidence>
<keyword evidence="3" id="KW-1185">Reference proteome</keyword>
<dbReference type="PANTHER" id="PTHR31906">
    <property type="entry name" value="PLASTID-LIPID-ASSOCIATED PROTEIN 4, CHLOROPLASTIC-RELATED"/>
    <property type="match status" value="1"/>
</dbReference>
<accession>A0AAX4PF83</accession>
<dbReference type="AlphaFoldDB" id="A0AAX4PF83"/>
<feature type="compositionally biased region" description="Basic and acidic residues" evidence="1">
    <location>
        <begin position="306"/>
        <end position="316"/>
    </location>
</feature>
<evidence type="ECO:0000256" key="1">
    <source>
        <dbReference type="SAM" id="MobiDB-lite"/>
    </source>
</evidence>
<sequence>MVASKMARRVATVSKGASAGVWTRPARCARGTSAASGRGRRELSSNTRLIPARGPSTVACGAALDTDAEVAEGIKTALLELIDENSGEYRTQINEMLFQLESRNPTPYPTTSPLLNGDWEFKYLAGIAEGPVASPTREIALLMYAGGYTPGKFLFELSKKLPNSALEITGTKISIQASQPRGKITATVKVLNNTFPVELRTSIEAESDVRLKETYLDAEVVGRDVTIPSQLRTERVLYITYLDENLLISRDESGTPDVLSRVVTSSSSGVSSAEEPVAAAEMGEAASEVVEPDAAIEPKDGEDEDGKGKDDAFNSW</sequence>
<feature type="compositionally biased region" description="Low complexity" evidence="1">
    <location>
        <begin position="263"/>
        <end position="281"/>
    </location>
</feature>